<evidence type="ECO:0000259" key="2">
    <source>
        <dbReference type="Pfam" id="PF00646"/>
    </source>
</evidence>
<dbReference type="PANTHER" id="PTHR34709">
    <property type="entry name" value="OS10G0396666 PROTEIN"/>
    <property type="match status" value="1"/>
</dbReference>
<organism evidence="4">
    <name type="scientific">Brachypodium distachyon</name>
    <name type="common">Purple false brome</name>
    <name type="synonym">Trachynia distachya</name>
    <dbReference type="NCBI Taxonomy" id="15368"/>
    <lineage>
        <taxon>Eukaryota</taxon>
        <taxon>Viridiplantae</taxon>
        <taxon>Streptophyta</taxon>
        <taxon>Embryophyta</taxon>
        <taxon>Tracheophyta</taxon>
        <taxon>Spermatophyta</taxon>
        <taxon>Magnoliopsida</taxon>
        <taxon>Liliopsida</taxon>
        <taxon>Poales</taxon>
        <taxon>Poaceae</taxon>
        <taxon>BOP clade</taxon>
        <taxon>Pooideae</taxon>
        <taxon>Stipodae</taxon>
        <taxon>Brachypodieae</taxon>
        <taxon>Brachypodium</taxon>
    </lineage>
</organism>
<evidence type="ECO:0000313" key="5">
    <source>
        <dbReference type="EnsemblPlants" id="PNT71360"/>
    </source>
</evidence>
<gene>
    <name evidence="4" type="ORF">BRADI_2g26633v3</name>
</gene>
<reference evidence="5" key="3">
    <citation type="submission" date="2018-08" db="UniProtKB">
        <authorList>
            <consortium name="EnsemblPlants"/>
        </authorList>
    </citation>
    <scope>IDENTIFICATION</scope>
    <source>
        <strain evidence="5">cv. Bd21</strain>
    </source>
</reference>
<evidence type="ECO:0000313" key="6">
    <source>
        <dbReference type="Proteomes" id="UP000008810"/>
    </source>
</evidence>
<feature type="domain" description="FBD" evidence="3">
    <location>
        <begin position="342"/>
        <end position="376"/>
    </location>
</feature>
<sequence>MEESRSTRRQRSSQPDDLDTGTDRVSALPDDLLLLVLACLGCVSTAGSTGLVSRRWRDLWTGLRKLVFRNVAFPSIEAALSRISPGVSLLDIAIPQQAEAIPTEELQANTASVSSLLRAAARLDPEELVFSIPSGLLSILTRNSIDLPSFRRATSILIQSDSFLVLSPTGSDEHRFLCLKRCVCQLKELTVSIVSSPEASIHVLAPKVEKLWWVCAFPSETIGFALWCLEKLMFQTGQREGQPTSLKIHARNGSLHFSPEIANFVREIKKHMVTDFSVLELRLRTMGHSFGALLSLILGMQEIRTTVKKLKVVLRRSTEQETCHADCACEPTEWTTQVISLTALKEVKISGFKGDNHEFDFLQLIIRSAPMLKGLTVVLAPESLSMNDVRAKVSNILGTLSSSLKLLG</sequence>
<dbReference type="EMBL" id="CM000881">
    <property type="protein sequence ID" value="PNT71360.1"/>
    <property type="molecule type" value="Genomic_DNA"/>
</dbReference>
<dbReference type="InParanoid" id="A0A2K2DAQ5"/>
<dbReference type="AlphaFoldDB" id="A0A2K2DAQ5"/>
<name>A0A2K2DAQ5_BRADI</name>
<dbReference type="EnsemblPlants" id="PNT71360">
    <property type="protein sequence ID" value="PNT71360"/>
    <property type="gene ID" value="BRADI_2g26633v3"/>
</dbReference>
<dbReference type="Gramene" id="PNT71360">
    <property type="protein sequence ID" value="PNT71360"/>
    <property type="gene ID" value="BRADI_2g26633v3"/>
</dbReference>
<dbReference type="InterPro" id="IPR006566">
    <property type="entry name" value="FBD"/>
</dbReference>
<accession>A0A2K2DAQ5</accession>
<keyword evidence="6" id="KW-1185">Reference proteome</keyword>
<protein>
    <submittedName>
        <fullName evidence="4 5">Uncharacterized protein</fullName>
    </submittedName>
</protein>
<evidence type="ECO:0000259" key="3">
    <source>
        <dbReference type="Pfam" id="PF08387"/>
    </source>
</evidence>
<reference evidence="4 5" key="1">
    <citation type="journal article" date="2010" name="Nature">
        <title>Genome sequencing and analysis of the model grass Brachypodium distachyon.</title>
        <authorList>
            <consortium name="International Brachypodium Initiative"/>
        </authorList>
    </citation>
    <scope>NUCLEOTIDE SEQUENCE [LARGE SCALE GENOMIC DNA]</scope>
    <source>
        <strain evidence="4 5">Bd21</strain>
    </source>
</reference>
<proteinExistence type="predicted"/>
<dbReference type="InterPro" id="IPR001810">
    <property type="entry name" value="F-box_dom"/>
</dbReference>
<evidence type="ECO:0000313" key="4">
    <source>
        <dbReference type="EMBL" id="PNT71360.1"/>
    </source>
</evidence>
<dbReference type="Pfam" id="PF08387">
    <property type="entry name" value="FBD"/>
    <property type="match status" value="1"/>
</dbReference>
<feature type="domain" description="F-box" evidence="2">
    <location>
        <begin position="26"/>
        <end position="65"/>
    </location>
</feature>
<dbReference type="Proteomes" id="UP000008810">
    <property type="component" value="Chromosome 2"/>
</dbReference>
<dbReference type="Pfam" id="PF00646">
    <property type="entry name" value="F-box"/>
    <property type="match status" value="1"/>
</dbReference>
<dbReference type="SUPFAM" id="SSF81383">
    <property type="entry name" value="F-box domain"/>
    <property type="match status" value="1"/>
</dbReference>
<feature type="region of interest" description="Disordered" evidence="1">
    <location>
        <begin position="1"/>
        <end position="23"/>
    </location>
</feature>
<dbReference type="PANTHER" id="PTHR34709:SF81">
    <property type="entry name" value="F-BOX DOMAIN-CONTAINING PROTEIN"/>
    <property type="match status" value="1"/>
</dbReference>
<dbReference type="OrthoDB" id="690108at2759"/>
<reference evidence="4" key="2">
    <citation type="submission" date="2017-06" db="EMBL/GenBank/DDBJ databases">
        <title>WGS assembly of Brachypodium distachyon.</title>
        <authorList>
            <consortium name="The International Brachypodium Initiative"/>
            <person name="Lucas S."/>
            <person name="Harmon-Smith M."/>
            <person name="Lail K."/>
            <person name="Tice H."/>
            <person name="Grimwood J."/>
            <person name="Bruce D."/>
            <person name="Barry K."/>
            <person name="Shu S."/>
            <person name="Lindquist E."/>
            <person name="Wang M."/>
            <person name="Pitluck S."/>
            <person name="Vogel J.P."/>
            <person name="Garvin D.F."/>
            <person name="Mockler T.C."/>
            <person name="Schmutz J."/>
            <person name="Rokhsar D."/>
            <person name="Bevan M.W."/>
        </authorList>
    </citation>
    <scope>NUCLEOTIDE SEQUENCE</scope>
    <source>
        <strain evidence="4">Bd21</strain>
    </source>
</reference>
<evidence type="ECO:0000256" key="1">
    <source>
        <dbReference type="SAM" id="MobiDB-lite"/>
    </source>
</evidence>
<dbReference type="InterPro" id="IPR055312">
    <property type="entry name" value="FBL15-like"/>
</dbReference>
<dbReference type="InterPro" id="IPR036047">
    <property type="entry name" value="F-box-like_dom_sf"/>
</dbReference>